<evidence type="ECO:0000313" key="7">
    <source>
        <dbReference type="EMBL" id="KAJ8044598.1"/>
    </source>
</evidence>
<dbReference type="EMBL" id="JAIZAY010000003">
    <property type="protein sequence ID" value="KAJ8044598.1"/>
    <property type="molecule type" value="Genomic_DNA"/>
</dbReference>
<proteinExistence type="inferred from homology"/>
<keyword evidence="6" id="KW-0732">Signal</keyword>
<dbReference type="GO" id="GO:0016020">
    <property type="term" value="C:membrane"/>
    <property type="evidence" value="ECO:0007669"/>
    <property type="project" value="UniProtKB-SubCell"/>
</dbReference>
<evidence type="ECO:0000313" key="8">
    <source>
        <dbReference type="Proteomes" id="UP001152320"/>
    </source>
</evidence>
<reference evidence="7" key="1">
    <citation type="submission" date="2021-10" db="EMBL/GenBank/DDBJ databases">
        <title>Tropical sea cucumber genome reveals ecological adaptation and Cuvierian tubules defense mechanism.</title>
        <authorList>
            <person name="Chen T."/>
        </authorList>
    </citation>
    <scope>NUCLEOTIDE SEQUENCE</scope>
    <source>
        <strain evidence="7">Nanhai2018</strain>
        <tissue evidence="7">Muscle</tissue>
    </source>
</reference>
<evidence type="ECO:0000256" key="2">
    <source>
        <dbReference type="ARBA" id="ARBA00008458"/>
    </source>
</evidence>
<keyword evidence="3" id="KW-0812">Transmembrane</keyword>
<evidence type="ECO:0000256" key="5">
    <source>
        <dbReference type="ARBA" id="ARBA00023136"/>
    </source>
</evidence>
<feature type="signal peptide" evidence="6">
    <location>
        <begin position="1"/>
        <end position="18"/>
    </location>
</feature>
<dbReference type="Proteomes" id="UP001152320">
    <property type="component" value="Chromosome 3"/>
</dbReference>
<protein>
    <submittedName>
        <fullName evidence="7">Uncharacterized protein</fullName>
    </submittedName>
</protein>
<evidence type="ECO:0000256" key="1">
    <source>
        <dbReference type="ARBA" id="ARBA00004141"/>
    </source>
</evidence>
<keyword evidence="5" id="KW-0472">Membrane</keyword>
<evidence type="ECO:0000256" key="6">
    <source>
        <dbReference type="SAM" id="SignalP"/>
    </source>
</evidence>
<keyword evidence="4" id="KW-1133">Transmembrane helix</keyword>
<comment type="similarity">
    <text evidence="2">Belongs to the RNase K family.</text>
</comment>
<evidence type="ECO:0000256" key="3">
    <source>
        <dbReference type="ARBA" id="ARBA00022692"/>
    </source>
</evidence>
<name>A0A9Q1CFS9_HOLLE</name>
<accession>A0A9Q1CFS9</accession>
<keyword evidence="8" id="KW-1185">Reference proteome</keyword>
<sequence>MALLRITLLLVICVVVMASVVPLVAKSEAWMYGQPNRPLSLMVNKNGSYEISVDGVTWFQSHDTFFTIDGTTYSSMAGTLKVIQGPDVERKNHPRFGGMKEISLTWQASDSKKTKIVTSFQLYEENTAIVFTQNFSLSSLPNSSVYDANNICTSFPSFVVADAMRKELGYLDFDERFLRVQHLGRWDMHSKPISTDLRSSPLTLFNRTKYTMILSSFKEFMVTSLFHHVEDDAIQQGIMGKITEIPKGFIQQSIMQFGAGIKQTIMKWGKVLRTQYNTKRFTDNDMTLKYIGYWTDAGAFYYYNTEPNITYEETMIDVKKEAMKEFVPYKYYQIDSWWYFKGVLSDGVKNWTAMPSVFPHNLSYVSHHLGDPIAAHNKYWTAETDYAKKNGGLWNFIVELTMAIPQDEEFWNFLLSDSKKSWDLKLYEQDWLDHQFEQMSCTLENVTVARRWLMDMGKGAMKNNLPIQYCMPLAKHLLQTVEIPHVTQARASDDYHPGNEQWNIGLSSIIYHALDLRPFKDNFRTNPANDHSPKYLPEPYPGLQTTVAIYSTGPVGPSDKIGFANVTRINRTINSDGLLLQPSKPMMAVDDYILGMAFLEENIGLKGMVWSTYSNVSGFIYGAILAIDIAKPLQVTPENTDLEMIEQSYIYLDESPTIVTKLFDQMHPATVGPTPEARYQLWHTAPIFKFNNQSWAILGETSKYVPMSPDRFTDMKVDPKGIHLYLHMGPREVVYLMTVRGTTHLILKMAHVRNSLTVVLLTVWVNAALTNCSEVLIHGGPESPLSLMVNKTGSYEISVDGVTWFQSHDTFFTIDGTTYSSVAGTLKVIQGPDVQRKNHPRLGGMKEISLTWQASDAKKTKIVTSFQLYEENTAIVFTQNFSLSSLTGSSVFDASSLCTSFPSFVVTNNMRKQLGYLNFDQLFMRVQHLGRWDTHAKPISTNLYSSPLTLFNRTKYSVILSSFKEFMVSSMFHYFPDDAIQQGIMGKITEIPKGFVHQSVMQFGSGIKQTIMDWGKMLRTQYNTERFTDNDMTLKYIGYWTDGGAFYYYNTEPNITYEKTMIDIKKEAMKEFVPYKYYQIDSWWYFKGFLSGGVKNWTAMPSVFPHNSSYVSHSLGLPLAAHNKFWGSETDYAKRNGGAWEFIVELIMAIPQDEDWLNHQFEDMTSTLENVTVARRWLMDMGKGAMKNNLPIQYCMPMARHLLQTVEIPHVTQARASDDYSPGNEQWNIGLTSIIHHALDLRPFKDNFRTNPADEHNPKYHPEPYPGLQTTVAIYSTGPVGPSDRIGFANVTRINRTINSDGLLLQPSRPMMAVDDYMLGTAFSGENIGLEGMVWSTYCNVSGFIYGAILAIDIAKPLKITPENVDLEMNFCALYLISTTQGMPCCNQSWAVLGETTKYVPMSPDRFTDMKLDSRGIHLYLQMGPQETVYLMVQTGNKIWEVQCEGTVKGGPVEIDITEKGKYVSSLSGKSFQEISSGPLLLHVDSDGGYHIDIDGLTWLESQNTFVTIDGTIYSKYHDTFRVVSGPKLTLGKSEKFGKYEQIDLIWEARNKAITSVTTTFQVFLETTTIVFSMRSLYFKIMQIKAGMVHRWDSPLKLIGSGMDSAPLTLFNRTRHSMIMSTFNEFTVNSMVHDPLGDILMFGVEGKIKEIPKGFVHQSILHYGFGIKETAFRWGDMMRRHYETNRYIEKDVTLNYIGYWTDGGAFYYYNTVPNKTYEQTMLDIKADADKNHIPYKYYQIDSWWYYRGIAGNVKNWTAMPSIFPHGAGYVYKHLGHRLAAHNRCWWVQNICNYAIMLGGAADTDYAKQNGGKWDFIIEKEKAIPQDKEFWNYLMGSSKEEWGLTMYEQDWMADENSMDCALENITVARLWMLGMGYGAMMNNITLQYCQPMPRHLLQSLEIPHLTQARASIDYHPGEIPQWDIGLISIIFHALDIRPFKDNFRTTSANEHHPKYKRSEPYPYLQCVVSLFSMGPVAPSDKIGFTNVTLLNRTMNSDGLLLQPSRPMLTVDDYILKLGFEEEYVGYNGKVWTTYSNVSGFHFGSILAIQMAESISLTPSQLDLDMIGPSMVYLDDQVEKTIQLFDVLHPLMLAKNDAGDIKLWQTAPAFTFKNKTWAILGETDKLVPFSPKRFEVFDISSDPIRLQLLMGPQETVILAVYTETTLWRLECSRDQAGPMLIEIHDINSFDCLIPPSRF</sequence>
<organism evidence="7 8">
    <name type="scientific">Holothuria leucospilota</name>
    <name type="common">Black long sea cucumber</name>
    <name type="synonym">Mertensiothuria leucospilota</name>
    <dbReference type="NCBI Taxonomy" id="206669"/>
    <lineage>
        <taxon>Eukaryota</taxon>
        <taxon>Metazoa</taxon>
        <taxon>Echinodermata</taxon>
        <taxon>Eleutherozoa</taxon>
        <taxon>Echinozoa</taxon>
        <taxon>Holothuroidea</taxon>
        <taxon>Aspidochirotacea</taxon>
        <taxon>Aspidochirotida</taxon>
        <taxon>Holothuriidae</taxon>
        <taxon>Holothuria</taxon>
    </lineage>
</organism>
<dbReference type="PANTHER" id="PTHR31733">
    <property type="entry name" value="RIBONUCLEASE KAPPA"/>
    <property type="match status" value="1"/>
</dbReference>
<dbReference type="OrthoDB" id="41905at2759"/>
<dbReference type="InterPro" id="IPR026770">
    <property type="entry name" value="RNase_K"/>
</dbReference>
<comment type="caution">
    <text evidence="7">The sequence shown here is derived from an EMBL/GenBank/DDBJ whole genome shotgun (WGS) entry which is preliminary data.</text>
</comment>
<comment type="subcellular location">
    <subcellularLocation>
        <location evidence="1">Membrane</location>
        <topology evidence="1">Multi-pass membrane protein</topology>
    </subcellularLocation>
</comment>
<evidence type="ECO:0000256" key="4">
    <source>
        <dbReference type="ARBA" id="ARBA00022989"/>
    </source>
</evidence>
<feature type="chain" id="PRO_5040480116" evidence="6">
    <location>
        <begin position="19"/>
        <end position="2196"/>
    </location>
</feature>
<dbReference type="GO" id="GO:0004521">
    <property type="term" value="F:RNA endonuclease activity"/>
    <property type="evidence" value="ECO:0007669"/>
    <property type="project" value="InterPro"/>
</dbReference>
<gene>
    <name evidence="7" type="ORF">HOLleu_07383</name>
</gene>